<dbReference type="Proteomes" id="UP000487649">
    <property type="component" value="Unassembled WGS sequence"/>
</dbReference>
<dbReference type="GeneID" id="60058489"/>
<evidence type="ECO:0000313" key="3">
    <source>
        <dbReference type="Proteomes" id="UP000487649"/>
    </source>
</evidence>
<feature type="region of interest" description="Disordered" evidence="1">
    <location>
        <begin position="25"/>
        <end position="47"/>
    </location>
</feature>
<evidence type="ECO:0000256" key="1">
    <source>
        <dbReference type="SAM" id="MobiDB-lite"/>
    </source>
</evidence>
<accession>A0A9X4XF80</accession>
<protein>
    <submittedName>
        <fullName evidence="2">Uncharacterized protein</fullName>
    </submittedName>
</protein>
<sequence>MKKIVMTTVSTMVLVGLVGCGSNIPTDKETPKQEVAGEGTVISPGDNETADFQNVTQVYGKVKSIIGNEIEVSLAKNPFELSEEELEALEGEIELEGGMEIGQAVTVTDSIAAMPSDVEGGNFSLLIGEQEPLELEYTGETKSFTIPTGTTILNYLTGGEGSINDIKEGSVIAIAMDGEEDNQKVFAVDIME</sequence>
<dbReference type="RefSeq" id="WP_006784072.1">
    <property type="nucleotide sequence ID" value="NZ_CP053187.1"/>
</dbReference>
<name>A0A9X4XF80_9FIRM</name>
<gene>
    <name evidence="2" type="ORF">GMA92_12395</name>
</gene>
<reference evidence="2 3" key="1">
    <citation type="journal article" date="2019" name="Nat. Med.">
        <title>A library of human gut bacterial isolates paired with longitudinal multiomics data enables mechanistic microbiome research.</title>
        <authorList>
            <person name="Poyet M."/>
            <person name="Groussin M."/>
            <person name="Gibbons S.M."/>
            <person name="Avila-Pacheco J."/>
            <person name="Jiang X."/>
            <person name="Kearney S.M."/>
            <person name="Perrotta A.R."/>
            <person name="Berdy B."/>
            <person name="Zhao S."/>
            <person name="Lieberman T.D."/>
            <person name="Swanson P.K."/>
            <person name="Smith M."/>
            <person name="Roesemann S."/>
            <person name="Alexander J.E."/>
            <person name="Rich S.A."/>
            <person name="Livny J."/>
            <person name="Vlamakis H."/>
            <person name="Clish C."/>
            <person name="Bullock K."/>
            <person name="Deik A."/>
            <person name="Scott J."/>
            <person name="Pierce K.A."/>
            <person name="Xavier R.J."/>
            <person name="Alm E.J."/>
        </authorList>
    </citation>
    <scope>NUCLEOTIDE SEQUENCE [LARGE SCALE GENOMIC DNA]</scope>
    <source>
        <strain evidence="2 3">BIOML-A198</strain>
    </source>
</reference>
<dbReference type="AlphaFoldDB" id="A0A9X4XF80"/>
<dbReference type="EMBL" id="WMQE01000032">
    <property type="protein sequence ID" value="MTK22211.1"/>
    <property type="molecule type" value="Genomic_DNA"/>
</dbReference>
<dbReference type="PROSITE" id="PS51257">
    <property type="entry name" value="PROKAR_LIPOPROTEIN"/>
    <property type="match status" value="1"/>
</dbReference>
<organism evidence="2 3">
    <name type="scientific">Turicibacter sanguinis</name>
    <dbReference type="NCBI Taxonomy" id="154288"/>
    <lineage>
        <taxon>Bacteria</taxon>
        <taxon>Bacillati</taxon>
        <taxon>Bacillota</taxon>
        <taxon>Erysipelotrichia</taxon>
        <taxon>Erysipelotrichales</taxon>
        <taxon>Turicibacteraceae</taxon>
        <taxon>Turicibacter</taxon>
    </lineage>
</organism>
<proteinExistence type="predicted"/>
<evidence type="ECO:0000313" key="2">
    <source>
        <dbReference type="EMBL" id="MTK22211.1"/>
    </source>
</evidence>
<comment type="caution">
    <text evidence="2">The sequence shown here is derived from an EMBL/GenBank/DDBJ whole genome shotgun (WGS) entry which is preliminary data.</text>
</comment>